<organism evidence="1 2">
    <name type="scientific">Talaromyces islandicus</name>
    <name type="common">Penicillium islandicum</name>
    <dbReference type="NCBI Taxonomy" id="28573"/>
    <lineage>
        <taxon>Eukaryota</taxon>
        <taxon>Fungi</taxon>
        <taxon>Dikarya</taxon>
        <taxon>Ascomycota</taxon>
        <taxon>Pezizomycotina</taxon>
        <taxon>Eurotiomycetes</taxon>
        <taxon>Eurotiomycetidae</taxon>
        <taxon>Eurotiales</taxon>
        <taxon>Trichocomaceae</taxon>
        <taxon>Talaromyces</taxon>
        <taxon>Talaromyces sect. Islandici</taxon>
    </lineage>
</organism>
<sequence>MDLLSEIFEFVSGGGHGSGGGTGYGGGSGSGSGSAGPVIVSDMGINEIGAEYYGNDQIPSGYRSFDIHRDISSNLDAFTIRQSAASPDILSSPTPTFYSRPLVVTDRQQGNVVQSFHLYSDSSLSHIPNNRLSAIPTPDLVSHVHFEKKKEHTTLSMNTMIAQANLFSSRMLASKPPQPFSNPQQQAKGSMIILKEGWKRKYRVDVARYRDDGRGPPMTHVFYWKGPTSSRASILGSYNIHNNNKSKPGSELKLVSATHPTHILAVWKSGDGPAMGNLTIFERIGFFEEGILTEIIASCLAVTIFERNSSSGLLDWLTK</sequence>
<gene>
    <name evidence="1" type="ORF">PISL3812_03829</name>
</gene>
<keyword evidence="2" id="KW-1185">Reference proteome</keyword>
<dbReference type="AlphaFoldDB" id="A0A0U1LTS9"/>
<reference evidence="1 2" key="1">
    <citation type="submission" date="2015-04" db="EMBL/GenBank/DDBJ databases">
        <authorList>
            <person name="Syromyatnikov M.Y."/>
            <person name="Popov V.N."/>
        </authorList>
    </citation>
    <scope>NUCLEOTIDE SEQUENCE [LARGE SCALE GENOMIC DNA]</scope>
    <source>
        <strain evidence="1">WF-38-12</strain>
    </source>
</reference>
<proteinExistence type="predicted"/>
<evidence type="ECO:0000313" key="2">
    <source>
        <dbReference type="Proteomes" id="UP000054383"/>
    </source>
</evidence>
<dbReference type="EMBL" id="CVMT01000003">
    <property type="protein sequence ID" value="CRG86817.1"/>
    <property type="molecule type" value="Genomic_DNA"/>
</dbReference>
<evidence type="ECO:0000313" key="1">
    <source>
        <dbReference type="EMBL" id="CRG86817.1"/>
    </source>
</evidence>
<accession>A0A0U1LTS9</accession>
<protein>
    <submittedName>
        <fullName evidence="1">Uncharacterized protein</fullName>
    </submittedName>
</protein>
<dbReference type="OMA" id="HILAVWK"/>
<dbReference type="OrthoDB" id="4226072at2759"/>
<dbReference type="Proteomes" id="UP000054383">
    <property type="component" value="Unassembled WGS sequence"/>
</dbReference>
<name>A0A0U1LTS9_TALIS</name>